<name>A0A109D6B2_9VIBR</name>
<sequence>MLLNKDNDSLEVIQYKGIDKILCTLKEHYFSCVDLVEQKTNGNISRAANRFIKVERSMIKEVDTKFCVNETDSDHSILSQQSTSIVDYNDMYRSNLSLISYLKNIIRKFNNQHMSSFFSYWVAALQVENDEMAKHL</sequence>
<gene>
    <name evidence="1" type="ORF">APQ14_15110</name>
</gene>
<evidence type="ECO:0000313" key="2">
    <source>
        <dbReference type="Proteomes" id="UP000057389"/>
    </source>
</evidence>
<proteinExistence type="predicted"/>
<protein>
    <submittedName>
        <fullName evidence="1">Uncharacterized protein</fullName>
    </submittedName>
</protein>
<dbReference type="Proteomes" id="UP000057389">
    <property type="component" value="Unassembled WGS sequence"/>
</dbReference>
<reference evidence="1 2" key="1">
    <citation type="submission" date="2015-11" db="EMBL/GenBank/DDBJ databases">
        <title>Draft WGS of Vibrio toranzoniae.</title>
        <authorList>
            <person name="Lasa A."/>
            <person name="Romalde J.L."/>
        </authorList>
    </citation>
    <scope>NUCLEOTIDE SEQUENCE [LARGE SCALE GENOMIC DNA]</scope>
    <source>
        <strain evidence="1 2">Vb 10.8</strain>
    </source>
</reference>
<comment type="caution">
    <text evidence="1">The sequence shown here is derived from an EMBL/GenBank/DDBJ whole genome shotgun (WGS) entry which is preliminary data.</text>
</comment>
<dbReference type="EMBL" id="LMXU01000032">
    <property type="protein sequence ID" value="KWT99683.1"/>
    <property type="molecule type" value="Genomic_DNA"/>
</dbReference>
<evidence type="ECO:0000313" key="1">
    <source>
        <dbReference type="EMBL" id="KWT99683.1"/>
    </source>
</evidence>
<accession>A0A109D6B2</accession>
<dbReference type="AlphaFoldDB" id="A0A109D6B2"/>
<organism evidence="1 2">
    <name type="scientific">Vibrio toranzoniae</name>
    <dbReference type="NCBI Taxonomy" id="1194427"/>
    <lineage>
        <taxon>Bacteria</taxon>
        <taxon>Pseudomonadati</taxon>
        <taxon>Pseudomonadota</taxon>
        <taxon>Gammaproteobacteria</taxon>
        <taxon>Vibrionales</taxon>
        <taxon>Vibrionaceae</taxon>
        <taxon>Vibrio</taxon>
    </lineage>
</organism>
<dbReference type="GeneID" id="300180769"/>
<keyword evidence="2" id="KW-1185">Reference proteome</keyword>
<dbReference type="OrthoDB" id="5875702at2"/>
<dbReference type="RefSeq" id="WP_060469197.1">
    <property type="nucleotide sequence ID" value="NZ_AP025515.1"/>
</dbReference>